<accession>A0AAI8YEL1</accession>
<reference evidence="1" key="1">
    <citation type="submission" date="2023-10" db="EMBL/GenBank/DDBJ databases">
        <authorList>
            <person name="Hackl T."/>
        </authorList>
    </citation>
    <scope>NUCLEOTIDE SEQUENCE</scope>
</reference>
<protein>
    <submittedName>
        <fullName evidence="1">Uu.00g047530.m01.CDS01</fullName>
    </submittedName>
</protein>
<organism evidence="1 2">
    <name type="scientific">Anthostomella pinea</name>
    <dbReference type="NCBI Taxonomy" id="933095"/>
    <lineage>
        <taxon>Eukaryota</taxon>
        <taxon>Fungi</taxon>
        <taxon>Dikarya</taxon>
        <taxon>Ascomycota</taxon>
        <taxon>Pezizomycotina</taxon>
        <taxon>Sordariomycetes</taxon>
        <taxon>Xylariomycetidae</taxon>
        <taxon>Xylariales</taxon>
        <taxon>Xylariaceae</taxon>
        <taxon>Anthostomella</taxon>
    </lineage>
</organism>
<name>A0AAI8YEL1_9PEZI</name>
<dbReference type="PANTHER" id="PTHR46224:SF64">
    <property type="entry name" value="IQ MOTIF AND ANKYRIN REPEAT DOMAIN-CONTAINING PROTEIN 1"/>
    <property type="match status" value="1"/>
</dbReference>
<proteinExistence type="predicted"/>
<dbReference type="PANTHER" id="PTHR46224">
    <property type="entry name" value="ANKYRIN REPEAT FAMILY PROTEIN"/>
    <property type="match status" value="1"/>
</dbReference>
<dbReference type="EMBL" id="CAUWAG010000003">
    <property type="protein sequence ID" value="CAJ2501900.1"/>
    <property type="molecule type" value="Genomic_DNA"/>
</dbReference>
<dbReference type="Gene3D" id="1.25.40.20">
    <property type="entry name" value="Ankyrin repeat-containing domain"/>
    <property type="match status" value="1"/>
</dbReference>
<dbReference type="InterPro" id="IPR036770">
    <property type="entry name" value="Ankyrin_rpt-contain_sf"/>
</dbReference>
<dbReference type="AlphaFoldDB" id="A0AAI8YEL1"/>
<dbReference type="SUPFAM" id="SSF48403">
    <property type="entry name" value="Ankyrin repeat"/>
    <property type="match status" value="1"/>
</dbReference>
<sequence>MAQRRLPPLRLGIEAVKTDDVSLMSAVIAQASEPDSRQKAAEVMQRSLARACSRHALKVLRYLLDEQGADVHTIHPRNLFHAEGTGPSTEVLKILLQHGWDINSRQDRTDAPLLWRVTGDYELTKWCLDHGASVHVPGDTPSPPSGSGAGPVPRTPLLECAARSGNVQTFELLRSAGAKMTPAVLCRACDAAALYVPSPANTTSIDMDLHNSAREERMAVVRYLVSTLHLDVNAEGRWAGSSCTTPLCHVADRSNRGDKDARELIWFLMDSGADPKLKGSKAELGDGLGLSAVECAEMMGNEGFLAAVREWEERKKGGSEGAPLNRAVTCISTDLYVCKRYSCLSPNSTSSENDDNDVRGVEGLVTVLLHGGSIRLSELLSKV</sequence>
<evidence type="ECO:0000313" key="2">
    <source>
        <dbReference type="Proteomes" id="UP001295740"/>
    </source>
</evidence>
<comment type="caution">
    <text evidence="1">The sequence shown here is derived from an EMBL/GenBank/DDBJ whole genome shotgun (WGS) entry which is preliminary data.</text>
</comment>
<dbReference type="Proteomes" id="UP001295740">
    <property type="component" value="Unassembled WGS sequence"/>
</dbReference>
<dbReference type="InterPro" id="IPR051616">
    <property type="entry name" value="Cul2-RING_E3_ligase_SR"/>
</dbReference>
<gene>
    <name evidence="1" type="ORF">KHLLAP_LOCUS2368</name>
</gene>
<keyword evidence="2" id="KW-1185">Reference proteome</keyword>
<evidence type="ECO:0000313" key="1">
    <source>
        <dbReference type="EMBL" id="CAJ2501900.1"/>
    </source>
</evidence>